<comment type="caution">
    <text evidence="2">The sequence shown here is derived from an EMBL/GenBank/DDBJ whole genome shotgun (WGS) entry which is preliminary data.</text>
</comment>
<dbReference type="RefSeq" id="WP_302244887.1">
    <property type="nucleotide sequence ID" value="NZ_JAULJQ010000014.1"/>
</dbReference>
<accession>A0ABT8T8P4</accession>
<reference evidence="2 3" key="1">
    <citation type="submission" date="2023-06" db="EMBL/GenBank/DDBJ databases">
        <title>Campylobacter magnum sp. nov., isolated from cecal contents of domestic pigs (Sus scrofa domesticus).</title>
        <authorList>
            <person name="Papic B."/>
            <person name="Gruntar I."/>
        </authorList>
    </citation>
    <scope>NUCLEOTIDE SEQUENCE [LARGE SCALE GENOMIC DNA]</scope>
    <source>
        <strain evidence="3">34484-21</strain>
    </source>
</reference>
<dbReference type="Pfam" id="PF03235">
    <property type="entry name" value="GmrSD_N"/>
    <property type="match status" value="1"/>
</dbReference>
<evidence type="ECO:0000313" key="2">
    <source>
        <dbReference type="EMBL" id="MDO2410099.1"/>
    </source>
</evidence>
<name>A0ABT8T8P4_9BACT</name>
<dbReference type="EMBL" id="JAULJQ010000014">
    <property type="protein sequence ID" value="MDO2410099.1"/>
    <property type="molecule type" value="Genomic_DNA"/>
</dbReference>
<evidence type="ECO:0000313" key="3">
    <source>
        <dbReference type="Proteomes" id="UP001171111"/>
    </source>
</evidence>
<protein>
    <submittedName>
        <fullName evidence="2">DUF262 domain-containing protein</fullName>
    </submittedName>
</protein>
<gene>
    <name evidence="2" type="ORF">Q2362_08385</name>
</gene>
<keyword evidence="3" id="KW-1185">Reference proteome</keyword>
<organism evidence="2 3">
    <name type="scientific">Campylobacter magnus</name>
    <dbReference type="NCBI Taxonomy" id="3026462"/>
    <lineage>
        <taxon>Bacteria</taxon>
        <taxon>Pseudomonadati</taxon>
        <taxon>Campylobacterota</taxon>
        <taxon>Epsilonproteobacteria</taxon>
        <taxon>Campylobacterales</taxon>
        <taxon>Campylobacteraceae</taxon>
        <taxon>Campylobacter</taxon>
    </lineage>
</organism>
<evidence type="ECO:0000259" key="1">
    <source>
        <dbReference type="Pfam" id="PF03235"/>
    </source>
</evidence>
<sequence length="697" mass="83659">MNFQELLNNYNVKIPIIQRDYAQGRNDDKAENIRNKFLEHIFEALKNNKELHLDFIYGSVTQTKKDGKDIKIFTPLDGQQRLTTLFLLHWYFGESEKILKNFSYETRASSREFCEKLAKHRELNKIKEETKEEKSISYHIKNQSWFMPFWEQDPTVCAMLNMLDSIENKAKEINKDEIVLDKLTFSLMIISDYGLDDDLYIKMNARGKSLNEFENFKVEFEKFLNEKFKNYSELDKFKEAIDTHWVDEFFEIYKNKQNKDFNIEEMFLAMFNYINFLFEMLYYKNNKDKTSQKGKTAYNEITIEKKVLDCVIKKEDDLKFIDNAFKKISVILKAANDIFTEYWDGVSKYDEKKVYIFKDKNDNFNNEVEVTINKKKIKRNGILERLPYETAFNIEHKVYLYSLIELILKDKSPEEMVAILSQIRDYIHESKPINFYYLRRGRVNYERSNVYEKICEHIEKINDIIKKYEPQNQNLEIKKLKDHKYFQGNLTILDGLKNNYCEKIIEFFNQKNSIIISNLVYHGFNGWVLGSVYGGRDNENKWYAKRLFGGKELWHIMLTQNKDFVNDDSLVIALKNIIQNGYKVEFSDDDYRKFKCNDWRYYFIKYADCLFEYDRNILAWYGGREWDDLKNENEEKGDKLSLRITKLMSDSGMRNEKNDKLIFKQILEKQGITNINLENIKLNENEDIIDKLIQNRQ</sequence>
<feature type="domain" description="GmrSD restriction endonucleases N-terminal" evidence="1">
    <location>
        <begin position="4"/>
        <end position="219"/>
    </location>
</feature>
<dbReference type="InterPro" id="IPR004919">
    <property type="entry name" value="GmrSD_N"/>
</dbReference>
<dbReference type="Proteomes" id="UP001171111">
    <property type="component" value="Unassembled WGS sequence"/>
</dbReference>
<proteinExistence type="predicted"/>